<organism evidence="2 3">
    <name type="scientific">Paenacidovorax monticola</name>
    <dbReference type="NCBI Taxonomy" id="1926868"/>
    <lineage>
        <taxon>Bacteria</taxon>
        <taxon>Pseudomonadati</taxon>
        <taxon>Pseudomonadota</taxon>
        <taxon>Betaproteobacteria</taxon>
        <taxon>Burkholderiales</taxon>
        <taxon>Comamonadaceae</taxon>
        <taxon>Paenacidovorax</taxon>
    </lineage>
</organism>
<keyword evidence="1" id="KW-0732">Signal</keyword>
<accession>A0A7H0HG64</accession>
<protein>
    <submittedName>
        <fullName evidence="2">Uncharacterized protein</fullName>
    </submittedName>
</protein>
<evidence type="ECO:0000313" key="2">
    <source>
        <dbReference type="EMBL" id="QNP59530.1"/>
    </source>
</evidence>
<dbReference type="AlphaFoldDB" id="A0A7H0HG64"/>
<evidence type="ECO:0000256" key="1">
    <source>
        <dbReference type="SAM" id="SignalP"/>
    </source>
</evidence>
<feature type="signal peptide" evidence="1">
    <location>
        <begin position="1"/>
        <end position="23"/>
    </location>
</feature>
<evidence type="ECO:0000313" key="3">
    <source>
        <dbReference type="Proteomes" id="UP000516057"/>
    </source>
</evidence>
<keyword evidence="3" id="KW-1185">Reference proteome</keyword>
<dbReference type="EMBL" id="CP060790">
    <property type="protein sequence ID" value="QNP59530.1"/>
    <property type="molecule type" value="Genomic_DNA"/>
</dbReference>
<gene>
    <name evidence="2" type="ORF">H9L24_00375</name>
</gene>
<dbReference type="RefSeq" id="WP_187736513.1">
    <property type="nucleotide sequence ID" value="NZ_CP060790.1"/>
</dbReference>
<name>A0A7H0HG64_9BURK</name>
<dbReference type="KEGG" id="amon:H9L24_00375"/>
<proteinExistence type="predicted"/>
<sequence length="124" mass="13455">MKQLLSASAMALALLGASAAATAQTTTYPEGAELLTQEALREALAGKVFSTAPARGPQWQWQFKPDGRFFLSVGSYSDSGKWSTKESSLCLDSAKNVGCNEMRQKDNVLYLKRNSGEVVSFQQK</sequence>
<reference evidence="2 3" key="1">
    <citation type="submission" date="2020-08" db="EMBL/GenBank/DDBJ databases">
        <title>Genome sequence of Acidovorax monticola KACC 19171T.</title>
        <authorList>
            <person name="Hyun D.-W."/>
            <person name="Bae J.-W."/>
        </authorList>
    </citation>
    <scope>NUCLEOTIDE SEQUENCE [LARGE SCALE GENOMIC DNA]</scope>
    <source>
        <strain evidence="2 3">KACC 19171</strain>
    </source>
</reference>
<dbReference type="Proteomes" id="UP000516057">
    <property type="component" value="Chromosome"/>
</dbReference>
<feature type="chain" id="PRO_5028933499" evidence="1">
    <location>
        <begin position="24"/>
        <end position="124"/>
    </location>
</feature>